<keyword evidence="2" id="KW-1003">Cell membrane</keyword>
<proteinExistence type="predicted"/>
<evidence type="ECO:0000313" key="8">
    <source>
        <dbReference type="Proteomes" id="UP000316517"/>
    </source>
</evidence>
<feature type="transmembrane region" description="Helical" evidence="6">
    <location>
        <begin position="107"/>
        <end position="125"/>
    </location>
</feature>
<evidence type="ECO:0000256" key="1">
    <source>
        <dbReference type="ARBA" id="ARBA00004651"/>
    </source>
</evidence>
<sequence length="309" mass="34377">MKGRYEKIGTILILLLPSLFVFKGGYLQEVTGYVYLFLIQGYVAWFLFFKSGQPFFGYSVTMAIGAYATIVLTEMFQWPLFVSIFIGAVLATVIAVIMFLSTSRARGFYVSMASFLLAILFPKLIEALQPITGGRSGLYFGGLTALVGYKTLYLLVIFLTAAIVAFFLWIMGTKTGRILTLISENDRLTQTVGLNTRKYKILAYSIAGFISGFGGALYVNYTGFISSVDIEVFTTLYIFFIPLIGGSKVFYGPVLGALFVILIPELLVPVERYLRIFFGLIFILVIVLLPEGLAPNIQKLLRKMNPKRA</sequence>
<feature type="transmembrane region" description="Helical" evidence="6">
    <location>
        <begin position="32"/>
        <end position="48"/>
    </location>
</feature>
<evidence type="ECO:0000313" key="7">
    <source>
        <dbReference type="EMBL" id="TET29175.1"/>
    </source>
</evidence>
<dbReference type="PANTHER" id="PTHR30482:SF10">
    <property type="entry name" value="HIGH-AFFINITY BRANCHED-CHAIN AMINO ACID TRANSPORT PROTEIN BRAE"/>
    <property type="match status" value="1"/>
</dbReference>
<dbReference type="InterPro" id="IPR001851">
    <property type="entry name" value="ABC_transp_permease"/>
</dbReference>
<keyword evidence="5 6" id="KW-0472">Membrane</keyword>
<feature type="transmembrane region" description="Helical" evidence="6">
    <location>
        <begin position="78"/>
        <end position="100"/>
    </location>
</feature>
<evidence type="ECO:0000256" key="2">
    <source>
        <dbReference type="ARBA" id="ARBA00022475"/>
    </source>
</evidence>
<dbReference type="InterPro" id="IPR043428">
    <property type="entry name" value="LivM-like"/>
</dbReference>
<name>A0A523TG02_UNCAE</name>
<feature type="transmembrane region" description="Helical" evidence="6">
    <location>
        <begin position="55"/>
        <end position="72"/>
    </location>
</feature>
<dbReference type="AlphaFoldDB" id="A0A523TG02"/>
<evidence type="ECO:0000256" key="4">
    <source>
        <dbReference type="ARBA" id="ARBA00022989"/>
    </source>
</evidence>
<dbReference type="GO" id="GO:0005886">
    <property type="term" value="C:plasma membrane"/>
    <property type="evidence" value="ECO:0007669"/>
    <property type="project" value="UniProtKB-SubCell"/>
</dbReference>
<evidence type="ECO:0000256" key="6">
    <source>
        <dbReference type="SAM" id="Phobius"/>
    </source>
</evidence>
<feature type="transmembrane region" description="Helical" evidence="6">
    <location>
        <begin position="249"/>
        <end position="267"/>
    </location>
</feature>
<feature type="transmembrane region" description="Helical" evidence="6">
    <location>
        <begin position="7"/>
        <end position="26"/>
    </location>
</feature>
<dbReference type="PANTHER" id="PTHR30482">
    <property type="entry name" value="HIGH-AFFINITY BRANCHED-CHAIN AMINO ACID TRANSPORT SYSTEM PERMEASE"/>
    <property type="match status" value="1"/>
</dbReference>
<evidence type="ECO:0000256" key="5">
    <source>
        <dbReference type="ARBA" id="ARBA00023136"/>
    </source>
</evidence>
<accession>A0A523TG02</accession>
<dbReference type="CDD" id="cd06581">
    <property type="entry name" value="TM_PBP1_LivM_like"/>
    <property type="match status" value="1"/>
</dbReference>
<comment type="caution">
    <text evidence="7">The sequence shown here is derived from an EMBL/GenBank/DDBJ whole genome shotgun (WGS) entry which is preliminary data.</text>
</comment>
<evidence type="ECO:0000256" key="3">
    <source>
        <dbReference type="ARBA" id="ARBA00022692"/>
    </source>
</evidence>
<organism evidence="7 8">
    <name type="scientific">Aerophobetes bacterium</name>
    <dbReference type="NCBI Taxonomy" id="2030807"/>
    <lineage>
        <taxon>Bacteria</taxon>
        <taxon>Candidatus Aerophobota</taxon>
    </lineage>
</organism>
<dbReference type="EMBL" id="SOJT01000093">
    <property type="protein sequence ID" value="TET29175.1"/>
    <property type="molecule type" value="Genomic_DNA"/>
</dbReference>
<dbReference type="Pfam" id="PF02653">
    <property type="entry name" value="BPD_transp_2"/>
    <property type="match status" value="1"/>
</dbReference>
<dbReference type="Proteomes" id="UP000316517">
    <property type="component" value="Unassembled WGS sequence"/>
</dbReference>
<reference evidence="7 8" key="1">
    <citation type="submission" date="2019-03" db="EMBL/GenBank/DDBJ databases">
        <title>Metabolic potential of uncultured bacteria and archaea associated with petroleum seepage in deep-sea sediments.</title>
        <authorList>
            <person name="Dong X."/>
            <person name="Hubert C."/>
        </authorList>
    </citation>
    <scope>NUCLEOTIDE SEQUENCE [LARGE SCALE GENOMIC DNA]</scope>
    <source>
        <strain evidence="7">E44_bin3</strain>
    </source>
</reference>
<feature type="transmembrane region" description="Helical" evidence="6">
    <location>
        <begin position="152"/>
        <end position="171"/>
    </location>
</feature>
<dbReference type="GO" id="GO:0015658">
    <property type="term" value="F:branched-chain amino acid transmembrane transporter activity"/>
    <property type="evidence" value="ECO:0007669"/>
    <property type="project" value="InterPro"/>
</dbReference>
<feature type="transmembrane region" description="Helical" evidence="6">
    <location>
        <begin position="273"/>
        <end position="294"/>
    </location>
</feature>
<feature type="transmembrane region" description="Helical" evidence="6">
    <location>
        <begin position="201"/>
        <end position="218"/>
    </location>
</feature>
<protein>
    <submittedName>
        <fullName evidence="7">Branched-chain amino acid ABC transporter permease</fullName>
    </submittedName>
</protein>
<keyword evidence="3 6" id="KW-0812">Transmembrane</keyword>
<gene>
    <name evidence="7" type="ORF">E3J68_02105</name>
</gene>
<comment type="subcellular location">
    <subcellularLocation>
        <location evidence="1">Cell membrane</location>
        <topology evidence="1">Multi-pass membrane protein</topology>
    </subcellularLocation>
</comment>
<keyword evidence="4 6" id="KW-1133">Transmembrane helix</keyword>